<gene>
    <name evidence="1" type="ORF">PBRA_005100</name>
    <name evidence="2" type="ORF">PLBR_LOCUS6584</name>
</gene>
<dbReference type="EMBL" id="CDSF01000057">
    <property type="protein sequence ID" value="CEO96429.1"/>
    <property type="molecule type" value="Genomic_DNA"/>
</dbReference>
<keyword evidence="3" id="KW-1185">Reference proteome</keyword>
<evidence type="ECO:0000313" key="1">
    <source>
        <dbReference type="EMBL" id="CEO96429.1"/>
    </source>
</evidence>
<dbReference type="AlphaFoldDB" id="A0A0G4IMQ3"/>
<evidence type="ECO:0000313" key="3">
    <source>
        <dbReference type="Proteomes" id="UP000039324"/>
    </source>
</evidence>
<dbReference type="Proteomes" id="UP000290189">
    <property type="component" value="Unassembled WGS sequence"/>
</dbReference>
<reference evidence="2 4" key="2">
    <citation type="submission" date="2018-03" db="EMBL/GenBank/DDBJ databases">
        <authorList>
            <person name="Fogelqvist J."/>
        </authorList>
    </citation>
    <scope>NUCLEOTIDE SEQUENCE [LARGE SCALE GENOMIC DNA]</scope>
</reference>
<name>A0A0G4IMQ3_PLABS</name>
<keyword evidence="2" id="KW-0496">Mitochondrion</keyword>
<evidence type="ECO:0000313" key="4">
    <source>
        <dbReference type="Proteomes" id="UP000290189"/>
    </source>
</evidence>
<protein>
    <submittedName>
        <fullName evidence="1">Uncharacterized protein</fullName>
    </submittedName>
</protein>
<proteinExistence type="predicted"/>
<dbReference type="EMBL" id="OVEO01000011">
    <property type="protein sequence ID" value="SPQ99369.1"/>
    <property type="molecule type" value="Genomic_DNA"/>
</dbReference>
<accession>A0A0G4IMQ3</accession>
<sequence length="80" mass="9054">MTRGQRRSFVQSTCPMCTCVWSSSTLRWGLVYLYDSLCDPTYTARLRSIATNVIMPWATSAFPGKPFETRVLAEPRQSDG</sequence>
<reference evidence="1 3" key="1">
    <citation type="submission" date="2015-02" db="EMBL/GenBank/DDBJ databases">
        <authorList>
            <person name="Chooi Y.-H."/>
        </authorList>
    </citation>
    <scope>NUCLEOTIDE SEQUENCE [LARGE SCALE GENOMIC DNA]</scope>
    <source>
        <strain evidence="1">E3</strain>
    </source>
</reference>
<geneLocation type="mitochondrion" evidence="2"/>
<organism evidence="1 3">
    <name type="scientific">Plasmodiophora brassicae</name>
    <name type="common">Clubroot disease agent</name>
    <dbReference type="NCBI Taxonomy" id="37360"/>
    <lineage>
        <taxon>Eukaryota</taxon>
        <taxon>Sar</taxon>
        <taxon>Rhizaria</taxon>
        <taxon>Endomyxa</taxon>
        <taxon>Phytomyxea</taxon>
        <taxon>Plasmodiophorida</taxon>
        <taxon>Plasmodiophoridae</taxon>
        <taxon>Plasmodiophora</taxon>
    </lineage>
</organism>
<dbReference type="Proteomes" id="UP000039324">
    <property type="component" value="Unassembled WGS sequence"/>
</dbReference>
<evidence type="ECO:0000313" key="2">
    <source>
        <dbReference type="EMBL" id="SPQ99369.1"/>
    </source>
</evidence>